<dbReference type="Proteomes" id="UP001055879">
    <property type="component" value="Linkage Group LG03"/>
</dbReference>
<organism evidence="1 2">
    <name type="scientific">Arctium lappa</name>
    <name type="common">Greater burdock</name>
    <name type="synonym">Lappa major</name>
    <dbReference type="NCBI Taxonomy" id="4217"/>
    <lineage>
        <taxon>Eukaryota</taxon>
        <taxon>Viridiplantae</taxon>
        <taxon>Streptophyta</taxon>
        <taxon>Embryophyta</taxon>
        <taxon>Tracheophyta</taxon>
        <taxon>Spermatophyta</taxon>
        <taxon>Magnoliopsida</taxon>
        <taxon>eudicotyledons</taxon>
        <taxon>Gunneridae</taxon>
        <taxon>Pentapetalae</taxon>
        <taxon>asterids</taxon>
        <taxon>campanulids</taxon>
        <taxon>Asterales</taxon>
        <taxon>Asteraceae</taxon>
        <taxon>Carduoideae</taxon>
        <taxon>Cardueae</taxon>
        <taxon>Arctiinae</taxon>
        <taxon>Arctium</taxon>
    </lineage>
</organism>
<reference evidence="2" key="1">
    <citation type="journal article" date="2022" name="Mol. Ecol. Resour.">
        <title>The genomes of chicory, endive, great burdock and yacon provide insights into Asteraceae palaeo-polyploidization history and plant inulin production.</title>
        <authorList>
            <person name="Fan W."/>
            <person name="Wang S."/>
            <person name="Wang H."/>
            <person name="Wang A."/>
            <person name="Jiang F."/>
            <person name="Liu H."/>
            <person name="Zhao H."/>
            <person name="Xu D."/>
            <person name="Zhang Y."/>
        </authorList>
    </citation>
    <scope>NUCLEOTIDE SEQUENCE [LARGE SCALE GENOMIC DNA]</scope>
    <source>
        <strain evidence="2">cv. Niubang</strain>
    </source>
</reference>
<gene>
    <name evidence="1" type="ORF">L6452_11746</name>
</gene>
<name>A0ACB9DPF0_ARCLA</name>
<sequence length="196" mass="21905">MTTPKKTKGRQKIEMTKIVDEKSLAVTFSKRHHGLLSKANELSTLCGVDLAIIIFSPTKKPISFGHPSVEAIIDRYLEQLPPPNPSMSPFMESYRNANIQELSRQLTNMTAQLDVEKKTAEELDRIKKARKDRNWWDAPIETLSIDQLEKLKVGMLELKKNSEMQAERLMAEAANTTTPIIPRFGSAGVDGAGPST</sequence>
<comment type="caution">
    <text evidence="1">The sequence shown here is derived from an EMBL/GenBank/DDBJ whole genome shotgun (WGS) entry which is preliminary data.</text>
</comment>
<proteinExistence type="predicted"/>
<protein>
    <submittedName>
        <fullName evidence="1">Uncharacterized protein</fullName>
    </submittedName>
</protein>
<reference evidence="1 2" key="2">
    <citation type="journal article" date="2022" name="Mol. Ecol. Resour.">
        <title>The genomes of chicory, endive, great burdock and yacon provide insights into Asteraceae paleo-polyploidization history and plant inulin production.</title>
        <authorList>
            <person name="Fan W."/>
            <person name="Wang S."/>
            <person name="Wang H."/>
            <person name="Wang A."/>
            <person name="Jiang F."/>
            <person name="Liu H."/>
            <person name="Zhao H."/>
            <person name="Xu D."/>
            <person name="Zhang Y."/>
        </authorList>
    </citation>
    <scope>NUCLEOTIDE SEQUENCE [LARGE SCALE GENOMIC DNA]</scope>
    <source>
        <strain evidence="2">cv. Niubang</strain>
    </source>
</reference>
<evidence type="ECO:0000313" key="2">
    <source>
        <dbReference type="Proteomes" id="UP001055879"/>
    </source>
</evidence>
<dbReference type="EMBL" id="CM042049">
    <property type="protein sequence ID" value="KAI3748584.1"/>
    <property type="molecule type" value="Genomic_DNA"/>
</dbReference>
<keyword evidence="2" id="KW-1185">Reference proteome</keyword>
<accession>A0ACB9DPF0</accession>
<evidence type="ECO:0000313" key="1">
    <source>
        <dbReference type="EMBL" id="KAI3748584.1"/>
    </source>
</evidence>